<evidence type="ECO:0000256" key="4">
    <source>
        <dbReference type="ARBA" id="ARBA00022729"/>
    </source>
</evidence>
<dbReference type="InterPro" id="IPR007217">
    <property type="entry name" value="Per1-like"/>
</dbReference>
<gene>
    <name evidence="8" type="ORF">PHLCEN_2v10848</name>
</gene>
<feature type="transmembrane region" description="Helical" evidence="7">
    <location>
        <begin position="234"/>
        <end position="252"/>
    </location>
</feature>
<evidence type="ECO:0000256" key="7">
    <source>
        <dbReference type="RuleBase" id="RU365066"/>
    </source>
</evidence>
<evidence type="ECO:0000313" key="8">
    <source>
        <dbReference type="EMBL" id="PSR73320.1"/>
    </source>
</evidence>
<accession>A0A2R6NLP5</accession>
<comment type="similarity">
    <text evidence="7">Belongs to the PGAP3 family.</text>
</comment>
<feature type="transmembrane region" description="Helical" evidence="7">
    <location>
        <begin position="130"/>
        <end position="150"/>
    </location>
</feature>
<dbReference type="OrthoDB" id="419770at2759"/>
<keyword evidence="5 7" id="KW-1133">Transmembrane helix</keyword>
<dbReference type="GO" id="GO:0005789">
    <property type="term" value="C:endoplasmic reticulum membrane"/>
    <property type="evidence" value="ECO:0007669"/>
    <property type="project" value="UniProtKB-SubCell"/>
</dbReference>
<keyword evidence="6 7" id="KW-0472">Membrane</keyword>
<feature type="transmembrane region" description="Helical" evidence="7">
    <location>
        <begin position="66"/>
        <end position="85"/>
    </location>
</feature>
<feature type="transmembrane region" description="Helical" evidence="7">
    <location>
        <begin position="162"/>
        <end position="181"/>
    </location>
</feature>
<dbReference type="GO" id="GO:0016788">
    <property type="term" value="F:hydrolase activity, acting on ester bonds"/>
    <property type="evidence" value="ECO:0007669"/>
    <property type="project" value="TreeGrafter"/>
</dbReference>
<dbReference type="Proteomes" id="UP000186601">
    <property type="component" value="Unassembled WGS sequence"/>
</dbReference>
<dbReference type="STRING" id="98765.A0A2R6NLP5"/>
<dbReference type="GO" id="GO:0006506">
    <property type="term" value="P:GPI anchor biosynthetic process"/>
    <property type="evidence" value="ECO:0007669"/>
    <property type="project" value="UniProtKB-KW"/>
</dbReference>
<dbReference type="EMBL" id="MLYV02001085">
    <property type="protein sequence ID" value="PSR73320.1"/>
    <property type="molecule type" value="Genomic_DNA"/>
</dbReference>
<dbReference type="Pfam" id="PF04080">
    <property type="entry name" value="Per1"/>
    <property type="match status" value="1"/>
</dbReference>
<evidence type="ECO:0000256" key="2">
    <source>
        <dbReference type="ARBA" id="ARBA00022502"/>
    </source>
</evidence>
<evidence type="ECO:0000256" key="5">
    <source>
        <dbReference type="ARBA" id="ARBA00022989"/>
    </source>
</evidence>
<dbReference type="AlphaFoldDB" id="A0A2R6NLP5"/>
<sequence>MHFITDRAVEIGTEIQQYHGKWPFWRLGGMQEPASVAFSLLNLWFHIRGAKEVQLKIPEGHPMKRYYLIFAAVSVNAWIWSSVFHTRDLPATEKLDYFSAALAILYALFYTVVRLFHLYSVPNLTSNRRLIHNTWATICSLAFLGHISYLTLLPRFDYTYNMAFNLVIGMTHNLLWLLYSFPSFLSPFHRFPARAKTYRPGYVGKAALFVLLTTAATALELLDFPPWRRIIDAHSLWHLSTVPIIVFWYKFLIQDALDDGWKGLR</sequence>
<feature type="transmembrane region" description="Helical" evidence="7">
    <location>
        <begin position="97"/>
        <end position="118"/>
    </location>
</feature>
<feature type="transmembrane region" description="Helical" evidence="7">
    <location>
        <begin position="202"/>
        <end position="222"/>
    </location>
</feature>
<reference evidence="8 9" key="1">
    <citation type="submission" date="2018-02" db="EMBL/GenBank/DDBJ databases">
        <title>Genome sequence of the basidiomycete white-rot fungus Phlebia centrifuga.</title>
        <authorList>
            <person name="Granchi Z."/>
            <person name="Peng M."/>
            <person name="de Vries R.P."/>
            <person name="Hilden K."/>
            <person name="Makela M.R."/>
            <person name="Grigoriev I."/>
            <person name="Riley R."/>
        </authorList>
    </citation>
    <scope>NUCLEOTIDE SEQUENCE [LARGE SCALE GENOMIC DNA]</scope>
    <source>
        <strain evidence="8 9">FBCC195</strain>
    </source>
</reference>
<keyword evidence="2 7" id="KW-0337">GPI-anchor biosynthesis</keyword>
<evidence type="ECO:0000256" key="6">
    <source>
        <dbReference type="ARBA" id="ARBA00023136"/>
    </source>
</evidence>
<evidence type="ECO:0000256" key="3">
    <source>
        <dbReference type="ARBA" id="ARBA00022692"/>
    </source>
</evidence>
<comment type="subcellular location">
    <subcellularLocation>
        <location evidence="1">Endomembrane system</location>
        <topology evidence="1">Multi-pass membrane protein</topology>
    </subcellularLocation>
    <subcellularLocation>
        <location evidence="7">Endoplasmic reticulum membrane</location>
        <topology evidence="7">Multi-pass membrane protein</topology>
    </subcellularLocation>
</comment>
<organism evidence="8 9">
    <name type="scientific">Hermanssonia centrifuga</name>
    <dbReference type="NCBI Taxonomy" id="98765"/>
    <lineage>
        <taxon>Eukaryota</taxon>
        <taxon>Fungi</taxon>
        <taxon>Dikarya</taxon>
        <taxon>Basidiomycota</taxon>
        <taxon>Agaricomycotina</taxon>
        <taxon>Agaricomycetes</taxon>
        <taxon>Polyporales</taxon>
        <taxon>Meruliaceae</taxon>
        <taxon>Hermanssonia</taxon>
    </lineage>
</organism>
<evidence type="ECO:0000313" key="9">
    <source>
        <dbReference type="Proteomes" id="UP000186601"/>
    </source>
</evidence>
<comment type="caution">
    <text evidence="8">The sequence shown here is derived from an EMBL/GenBank/DDBJ whole genome shotgun (WGS) entry which is preliminary data.</text>
</comment>
<evidence type="ECO:0000256" key="1">
    <source>
        <dbReference type="ARBA" id="ARBA00004127"/>
    </source>
</evidence>
<proteinExistence type="inferred from homology"/>
<protein>
    <recommendedName>
        <fullName evidence="7">Post-GPI attachment to proteins factor 3</fullName>
    </recommendedName>
</protein>
<name>A0A2R6NLP5_9APHY</name>
<keyword evidence="3 7" id="KW-0812">Transmembrane</keyword>
<keyword evidence="9" id="KW-1185">Reference proteome</keyword>
<comment type="function">
    <text evidence="7">Involved in the lipid remodeling steps of GPI-anchor maturation.</text>
</comment>
<dbReference type="PANTHER" id="PTHR13148:SF0">
    <property type="entry name" value="POST-GPI ATTACHMENT TO PROTEINS FACTOR 3"/>
    <property type="match status" value="1"/>
</dbReference>
<keyword evidence="7" id="KW-0256">Endoplasmic reticulum</keyword>
<comment type="caution">
    <text evidence="7">Lacks conserved residue(s) required for the propagation of feature annotation.</text>
</comment>
<keyword evidence="4" id="KW-0732">Signal</keyword>
<dbReference type="PANTHER" id="PTHR13148">
    <property type="entry name" value="PER1-RELATED"/>
    <property type="match status" value="1"/>
</dbReference>